<dbReference type="Pfam" id="PF00672">
    <property type="entry name" value="HAMP"/>
    <property type="match status" value="1"/>
</dbReference>
<evidence type="ECO:0000259" key="3">
    <source>
        <dbReference type="PROSITE" id="PS50883"/>
    </source>
</evidence>
<dbReference type="CDD" id="cd01949">
    <property type="entry name" value="GGDEF"/>
    <property type="match status" value="1"/>
</dbReference>
<dbReference type="NCBIfam" id="TIGR00254">
    <property type="entry name" value="GGDEF"/>
    <property type="match status" value="1"/>
</dbReference>
<sequence>MPTLHEKFRDLPIRHKLGAINLVTTGLALCLATAVLIVTEFFSYRQTLLEDVRVQAAMIGENSAAALVFNDARGAQEILSGLAASPSVVQAAVFDARGTLLAVYRRAGTKAMPPAQPDPDGDRVTWRRLEVFHGVRVKGERTGTVYVHADLDKLYARILWYAVLVTVAVLAALAAALLLLGRLQHGITGPLMRLVGIMREVSQTKNYAARAAVDSRDEVGALASGFNAMLIQIEGHQRDLTQELQERKRAEQRLDYLAHYDTVTHLPNRHFFNEKLKLAIPLALGTGNHAALLFIDLDNFKIVNDTLGHQIGDRLLKSVAERLGASLRRGDMICRIGGDEFAVILEGLGSRDDASMVAQKLHHSLSQVFVLDTHEIFVSASIGISVCPDDGTESDTLLRHADTAMYYAKERGKNNFQYFQAEMTGKVLKRLTLETHLRRALEREEFTLYYQPQYDLKTRGIVGVEALLRWRHPELGVVNPGEFIPVAEETGLIVPIGEWVLRTACRQWSTWKATVGAVPVAVNVSGRQFQEDRLVDLVLEIVAETGIEPSQLTLELTESTLMDNSETMLEELRRFERAGIQLSIDDFGTGYSSMSYLTRFPVNTLKIDRSFVRDIPGDADDVAIAKTIIAMGESLNLKIVAEGVENLEQVNFLQAYPSVAVQGYYFSRPVPVEALTALLQEQQAGAARAA</sequence>
<comment type="catalytic activity">
    <reaction evidence="1">
        <text>3',3'-c-di-GMP + H2O = 5'-phosphoguanylyl(3'-&gt;5')guanosine + H(+)</text>
        <dbReference type="Rhea" id="RHEA:24902"/>
        <dbReference type="ChEBI" id="CHEBI:15377"/>
        <dbReference type="ChEBI" id="CHEBI:15378"/>
        <dbReference type="ChEBI" id="CHEBI:58754"/>
        <dbReference type="ChEBI" id="CHEBI:58805"/>
        <dbReference type="EC" id="3.1.4.52"/>
    </reaction>
    <physiologicalReaction direction="left-to-right" evidence="1">
        <dbReference type="Rhea" id="RHEA:24903"/>
    </physiologicalReaction>
</comment>
<evidence type="ECO:0000259" key="5">
    <source>
        <dbReference type="PROSITE" id="PS50887"/>
    </source>
</evidence>
<keyword evidence="2" id="KW-0472">Membrane</keyword>
<dbReference type="InterPro" id="IPR043128">
    <property type="entry name" value="Rev_trsase/Diguanyl_cyclase"/>
</dbReference>
<feature type="domain" description="EAL" evidence="3">
    <location>
        <begin position="430"/>
        <end position="683"/>
    </location>
</feature>
<dbReference type="PANTHER" id="PTHR44757">
    <property type="entry name" value="DIGUANYLATE CYCLASE DGCP"/>
    <property type="match status" value="1"/>
</dbReference>
<dbReference type="EMBL" id="MFSU01000039">
    <property type="protein sequence ID" value="OGI48040.1"/>
    <property type="molecule type" value="Genomic_DNA"/>
</dbReference>
<dbReference type="SUPFAM" id="SSF158472">
    <property type="entry name" value="HAMP domain-like"/>
    <property type="match status" value="1"/>
</dbReference>
<evidence type="ECO:0000313" key="7">
    <source>
        <dbReference type="Proteomes" id="UP000178885"/>
    </source>
</evidence>
<dbReference type="CDD" id="cd01948">
    <property type="entry name" value="EAL"/>
    <property type="match status" value="1"/>
</dbReference>
<dbReference type="GO" id="GO:0071732">
    <property type="term" value="P:cellular response to nitric oxide"/>
    <property type="evidence" value="ECO:0007669"/>
    <property type="project" value="UniProtKB-ARBA"/>
</dbReference>
<dbReference type="GO" id="GO:0016020">
    <property type="term" value="C:membrane"/>
    <property type="evidence" value="ECO:0007669"/>
    <property type="project" value="InterPro"/>
</dbReference>
<dbReference type="SUPFAM" id="SSF141868">
    <property type="entry name" value="EAL domain-like"/>
    <property type="match status" value="1"/>
</dbReference>
<dbReference type="PROSITE" id="PS50885">
    <property type="entry name" value="HAMP"/>
    <property type="match status" value="1"/>
</dbReference>
<dbReference type="SMART" id="SM00267">
    <property type="entry name" value="GGDEF"/>
    <property type="match status" value="1"/>
</dbReference>
<dbReference type="InterPro" id="IPR052155">
    <property type="entry name" value="Biofilm_reg_signaling"/>
</dbReference>
<reference evidence="6 7" key="1">
    <citation type="journal article" date="2016" name="Nat. Commun.">
        <title>Thousands of microbial genomes shed light on interconnected biogeochemical processes in an aquifer system.</title>
        <authorList>
            <person name="Anantharaman K."/>
            <person name="Brown C.T."/>
            <person name="Hug L.A."/>
            <person name="Sharon I."/>
            <person name="Castelle C.J."/>
            <person name="Probst A.J."/>
            <person name="Thomas B.C."/>
            <person name="Singh A."/>
            <person name="Wilkins M.J."/>
            <person name="Karaoz U."/>
            <person name="Brodie E.L."/>
            <person name="Williams K.H."/>
            <person name="Hubbard S.S."/>
            <person name="Banfield J.F."/>
        </authorList>
    </citation>
    <scope>NUCLEOTIDE SEQUENCE [LARGE SCALE GENOMIC DNA]</scope>
</reference>
<evidence type="ECO:0000256" key="2">
    <source>
        <dbReference type="SAM" id="Phobius"/>
    </source>
</evidence>
<name>A0A1F6TSF3_9PROT</name>
<dbReference type="InterPro" id="IPR003660">
    <property type="entry name" value="HAMP_dom"/>
</dbReference>
<keyword evidence="2" id="KW-0812">Transmembrane</keyword>
<dbReference type="Pfam" id="PF17152">
    <property type="entry name" value="CHASE8"/>
    <property type="match status" value="1"/>
</dbReference>
<accession>A0A1F6TSF3</accession>
<dbReference type="STRING" id="1817760.A2151_05270"/>
<dbReference type="InterPro" id="IPR001633">
    <property type="entry name" value="EAL_dom"/>
</dbReference>
<dbReference type="SMART" id="SM00304">
    <property type="entry name" value="HAMP"/>
    <property type="match status" value="1"/>
</dbReference>
<keyword evidence="2" id="KW-1133">Transmembrane helix</keyword>
<dbReference type="InterPro" id="IPR033417">
    <property type="entry name" value="CHASE8"/>
</dbReference>
<dbReference type="InterPro" id="IPR000160">
    <property type="entry name" value="GGDEF_dom"/>
</dbReference>
<protein>
    <recommendedName>
        <fullName evidence="8">Diguanylate cyclase</fullName>
    </recommendedName>
</protein>
<dbReference type="InterPro" id="IPR029787">
    <property type="entry name" value="Nucleotide_cyclase"/>
</dbReference>
<organism evidence="6 7">
    <name type="scientific">Candidatus Muproteobacteria bacterium RBG_16_65_34</name>
    <dbReference type="NCBI Taxonomy" id="1817760"/>
    <lineage>
        <taxon>Bacteria</taxon>
        <taxon>Pseudomonadati</taxon>
        <taxon>Pseudomonadota</taxon>
        <taxon>Candidatus Muproteobacteria</taxon>
    </lineage>
</organism>
<dbReference type="FunFam" id="3.30.70.270:FF:000001">
    <property type="entry name" value="Diguanylate cyclase domain protein"/>
    <property type="match status" value="1"/>
</dbReference>
<dbReference type="PROSITE" id="PS50887">
    <property type="entry name" value="GGDEF"/>
    <property type="match status" value="1"/>
</dbReference>
<dbReference type="FunFam" id="3.20.20.450:FF:000001">
    <property type="entry name" value="Cyclic di-GMP phosphodiesterase yahA"/>
    <property type="match status" value="1"/>
</dbReference>
<dbReference type="Proteomes" id="UP000178885">
    <property type="component" value="Unassembled WGS sequence"/>
</dbReference>
<dbReference type="PANTHER" id="PTHR44757:SF2">
    <property type="entry name" value="BIOFILM ARCHITECTURE MAINTENANCE PROTEIN MBAA"/>
    <property type="match status" value="1"/>
</dbReference>
<evidence type="ECO:0000256" key="1">
    <source>
        <dbReference type="ARBA" id="ARBA00051114"/>
    </source>
</evidence>
<feature type="transmembrane region" description="Helical" evidence="2">
    <location>
        <begin position="20"/>
        <end position="43"/>
    </location>
</feature>
<dbReference type="CDD" id="cd06225">
    <property type="entry name" value="HAMP"/>
    <property type="match status" value="1"/>
</dbReference>
<dbReference type="Pfam" id="PF00990">
    <property type="entry name" value="GGDEF"/>
    <property type="match status" value="1"/>
</dbReference>
<dbReference type="Gene3D" id="3.30.70.270">
    <property type="match status" value="1"/>
</dbReference>
<feature type="domain" description="HAMP" evidence="4">
    <location>
        <begin position="185"/>
        <end position="238"/>
    </location>
</feature>
<gene>
    <name evidence="6" type="ORF">A2151_05270</name>
</gene>
<dbReference type="Pfam" id="PF00563">
    <property type="entry name" value="EAL"/>
    <property type="match status" value="1"/>
</dbReference>
<dbReference type="AlphaFoldDB" id="A0A1F6TSF3"/>
<comment type="caution">
    <text evidence="6">The sequence shown here is derived from an EMBL/GenBank/DDBJ whole genome shotgun (WGS) entry which is preliminary data.</text>
</comment>
<dbReference type="SUPFAM" id="SSF55073">
    <property type="entry name" value="Nucleotide cyclase"/>
    <property type="match status" value="1"/>
</dbReference>
<dbReference type="GO" id="GO:0007165">
    <property type="term" value="P:signal transduction"/>
    <property type="evidence" value="ECO:0007669"/>
    <property type="project" value="InterPro"/>
</dbReference>
<dbReference type="GO" id="GO:0071111">
    <property type="term" value="F:cyclic-guanylate-specific phosphodiesterase activity"/>
    <property type="evidence" value="ECO:0007669"/>
    <property type="project" value="UniProtKB-EC"/>
</dbReference>
<evidence type="ECO:0008006" key="8">
    <source>
        <dbReference type="Google" id="ProtNLM"/>
    </source>
</evidence>
<dbReference type="Gene3D" id="3.20.20.450">
    <property type="entry name" value="EAL domain"/>
    <property type="match status" value="1"/>
</dbReference>
<proteinExistence type="predicted"/>
<evidence type="ECO:0000259" key="4">
    <source>
        <dbReference type="PROSITE" id="PS50885"/>
    </source>
</evidence>
<feature type="domain" description="GGDEF" evidence="5">
    <location>
        <begin position="288"/>
        <end position="421"/>
    </location>
</feature>
<dbReference type="Gene3D" id="6.10.340.10">
    <property type="match status" value="1"/>
</dbReference>
<feature type="transmembrane region" description="Helical" evidence="2">
    <location>
        <begin position="158"/>
        <end position="180"/>
    </location>
</feature>
<dbReference type="InterPro" id="IPR035919">
    <property type="entry name" value="EAL_sf"/>
</dbReference>
<dbReference type="PROSITE" id="PS50883">
    <property type="entry name" value="EAL"/>
    <property type="match status" value="1"/>
</dbReference>
<dbReference type="SMART" id="SM00052">
    <property type="entry name" value="EAL"/>
    <property type="match status" value="1"/>
</dbReference>
<evidence type="ECO:0000313" key="6">
    <source>
        <dbReference type="EMBL" id="OGI48040.1"/>
    </source>
</evidence>